<evidence type="ECO:0000313" key="2">
    <source>
        <dbReference type="EMBL" id="OMO79006.1"/>
    </source>
</evidence>
<dbReference type="Proteomes" id="UP000188268">
    <property type="component" value="Unassembled WGS sequence"/>
</dbReference>
<comment type="caution">
    <text evidence="2">The sequence shown here is derived from an EMBL/GenBank/DDBJ whole genome shotgun (WGS) entry which is preliminary data.</text>
</comment>
<name>A0A1R3I8T1_COCAP</name>
<reference evidence="2 3" key="1">
    <citation type="submission" date="2013-09" db="EMBL/GenBank/DDBJ databases">
        <title>Corchorus capsularis genome sequencing.</title>
        <authorList>
            <person name="Alam M."/>
            <person name="Haque M.S."/>
            <person name="Islam M.S."/>
            <person name="Emdad E.M."/>
            <person name="Islam M.M."/>
            <person name="Ahmed B."/>
            <person name="Halim A."/>
            <person name="Hossen Q.M.M."/>
            <person name="Hossain M.Z."/>
            <person name="Ahmed R."/>
            <person name="Khan M.M."/>
            <person name="Islam R."/>
            <person name="Rashid M.M."/>
            <person name="Khan S.A."/>
            <person name="Rahman M.S."/>
            <person name="Alam M."/>
        </authorList>
    </citation>
    <scope>NUCLEOTIDE SEQUENCE [LARGE SCALE GENOMIC DNA]</scope>
    <source>
        <strain evidence="3">cv. CVL-1</strain>
        <tissue evidence="2">Whole seedling</tissue>
    </source>
</reference>
<gene>
    <name evidence="2" type="ORF">CCACVL1_13949</name>
</gene>
<protein>
    <submittedName>
        <fullName evidence="2">Uncharacterized protein</fullName>
    </submittedName>
</protein>
<dbReference type="EMBL" id="AWWV01010501">
    <property type="protein sequence ID" value="OMO79006.1"/>
    <property type="molecule type" value="Genomic_DNA"/>
</dbReference>
<evidence type="ECO:0000256" key="1">
    <source>
        <dbReference type="SAM" id="MobiDB-lite"/>
    </source>
</evidence>
<sequence>MNNRALGLGGTEGDRQREREREWGCLEKVSVSGQGERGDPDHEIGGGGEAGIVD</sequence>
<proteinExistence type="predicted"/>
<organism evidence="2 3">
    <name type="scientific">Corchorus capsularis</name>
    <name type="common">Jute</name>
    <dbReference type="NCBI Taxonomy" id="210143"/>
    <lineage>
        <taxon>Eukaryota</taxon>
        <taxon>Viridiplantae</taxon>
        <taxon>Streptophyta</taxon>
        <taxon>Embryophyta</taxon>
        <taxon>Tracheophyta</taxon>
        <taxon>Spermatophyta</taxon>
        <taxon>Magnoliopsida</taxon>
        <taxon>eudicotyledons</taxon>
        <taxon>Gunneridae</taxon>
        <taxon>Pentapetalae</taxon>
        <taxon>rosids</taxon>
        <taxon>malvids</taxon>
        <taxon>Malvales</taxon>
        <taxon>Malvaceae</taxon>
        <taxon>Grewioideae</taxon>
        <taxon>Apeibeae</taxon>
        <taxon>Corchorus</taxon>
    </lineage>
</organism>
<dbReference type="AlphaFoldDB" id="A0A1R3I8T1"/>
<feature type="region of interest" description="Disordered" evidence="1">
    <location>
        <begin position="1"/>
        <end position="54"/>
    </location>
</feature>
<feature type="compositionally biased region" description="Basic and acidic residues" evidence="1">
    <location>
        <begin position="12"/>
        <end position="25"/>
    </location>
</feature>
<dbReference type="Gramene" id="OMO79006">
    <property type="protein sequence ID" value="OMO79006"/>
    <property type="gene ID" value="CCACVL1_13949"/>
</dbReference>
<keyword evidence="3" id="KW-1185">Reference proteome</keyword>
<accession>A0A1R3I8T1</accession>
<feature type="compositionally biased region" description="Gly residues" evidence="1">
    <location>
        <begin position="45"/>
        <end position="54"/>
    </location>
</feature>
<evidence type="ECO:0000313" key="3">
    <source>
        <dbReference type="Proteomes" id="UP000188268"/>
    </source>
</evidence>